<comment type="caution">
    <text evidence="2">The sequence shown here is derived from an EMBL/GenBank/DDBJ whole genome shotgun (WGS) entry which is preliminary data.</text>
</comment>
<dbReference type="Proteomes" id="UP000712281">
    <property type="component" value="Unassembled WGS sequence"/>
</dbReference>
<evidence type="ECO:0000256" key="1">
    <source>
        <dbReference type="SAM" id="MobiDB-lite"/>
    </source>
</evidence>
<dbReference type="AlphaFoldDB" id="A0A8S9MPZ4"/>
<reference evidence="2" key="1">
    <citation type="submission" date="2019-12" db="EMBL/GenBank/DDBJ databases">
        <title>Genome sequencing and annotation of Brassica cretica.</title>
        <authorList>
            <person name="Studholme D.J."/>
            <person name="Sarris P.F."/>
        </authorList>
    </citation>
    <scope>NUCLEOTIDE SEQUENCE</scope>
    <source>
        <strain evidence="2">PFS-001/15</strain>
        <tissue evidence="2">Leaf</tissue>
    </source>
</reference>
<proteinExistence type="predicted"/>
<sequence>MDPPDKDPDPDILKLPGYPIRPRPNAKDDTVTFRDKVSARAINFSPTENVVSNDQEDGQIIGALQDMDIGGSAIIVAPQQEAWMDCDVQSDDLLGDELKATEEMSSSHQVVQRSSDAVKRIKVKG</sequence>
<name>A0A8S9MPZ4_BRACR</name>
<evidence type="ECO:0000313" key="3">
    <source>
        <dbReference type="Proteomes" id="UP000712281"/>
    </source>
</evidence>
<feature type="region of interest" description="Disordered" evidence="1">
    <location>
        <begin position="1"/>
        <end position="28"/>
    </location>
</feature>
<organism evidence="2 3">
    <name type="scientific">Brassica cretica</name>
    <name type="common">Mustard</name>
    <dbReference type="NCBI Taxonomy" id="69181"/>
    <lineage>
        <taxon>Eukaryota</taxon>
        <taxon>Viridiplantae</taxon>
        <taxon>Streptophyta</taxon>
        <taxon>Embryophyta</taxon>
        <taxon>Tracheophyta</taxon>
        <taxon>Spermatophyta</taxon>
        <taxon>Magnoliopsida</taxon>
        <taxon>eudicotyledons</taxon>
        <taxon>Gunneridae</taxon>
        <taxon>Pentapetalae</taxon>
        <taxon>rosids</taxon>
        <taxon>malvids</taxon>
        <taxon>Brassicales</taxon>
        <taxon>Brassicaceae</taxon>
        <taxon>Brassiceae</taxon>
        <taxon>Brassica</taxon>
    </lineage>
</organism>
<protein>
    <submittedName>
        <fullName evidence="2">Uncharacterized protein</fullName>
    </submittedName>
</protein>
<dbReference type="EMBL" id="QGKW02000007">
    <property type="protein sequence ID" value="KAF2620218.1"/>
    <property type="molecule type" value="Genomic_DNA"/>
</dbReference>
<evidence type="ECO:0000313" key="2">
    <source>
        <dbReference type="EMBL" id="KAF2620218.1"/>
    </source>
</evidence>
<gene>
    <name evidence="2" type="ORF">F2Q68_00039973</name>
</gene>
<accession>A0A8S9MPZ4</accession>
<feature type="compositionally biased region" description="Basic and acidic residues" evidence="1">
    <location>
        <begin position="1"/>
        <end position="12"/>
    </location>
</feature>